<dbReference type="InterPro" id="IPR009210">
    <property type="entry name" value="ASCC1"/>
</dbReference>
<dbReference type="PANTHER" id="PTHR13360:SF1">
    <property type="entry name" value="ACTIVATING SIGNAL COINTEGRATOR 1 COMPLEX SUBUNIT 1"/>
    <property type="match status" value="1"/>
</dbReference>
<dbReference type="GO" id="GO:0006307">
    <property type="term" value="P:DNA alkylation repair"/>
    <property type="evidence" value="ECO:0007669"/>
    <property type="project" value="InterPro"/>
</dbReference>
<dbReference type="InterPro" id="IPR004087">
    <property type="entry name" value="KH_dom"/>
</dbReference>
<dbReference type="EMBL" id="CP136894">
    <property type="protein sequence ID" value="WOL08350.1"/>
    <property type="molecule type" value="Genomic_DNA"/>
</dbReference>
<dbReference type="InterPro" id="IPR036612">
    <property type="entry name" value="KH_dom_type_1_sf"/>
</dbReference>
<dbReference type="GO" id="GO:0005634">
    <property type="term" value="C:nucleus"/>
    <property type="evidence" value="ECO:0007669"/>
    <property type="project" value="TreeGrafter"/>
</dbReference>
<evidence type="ECO:0000259" key="2">
    <source>
        <dbReference type="SMART" id="SM00322"/>
    </source>
</evidence>
<name>A0AAQ3KGC3_9LILI</name>
<gene>
    <name evidence="3" type="ORF">Cni_G17103</name>
</gene>
<dbReference type="SMART" id="SM00322">
    <property type="entry name" value="KH"/>
    <property type="match status" value="1"/>
</dbReference>
<reference evidence="3 4" key="1">
    <citation type="submission" date="2023-10" db="EMBL/GenBank/DDBJ databases">
        <title>Chromosome-scale genome assembly provides insights into flower coloration mechanisms of Canna indica.</title>
        <authorList>
            <person name="Li C."/>
        </authorList>
    </citation>
    <scope>NUCLEOTIDE SEQUENCE [LARGE SCALE GENOMIC DNA]</scope>
    <source>
        <tissue evidence="3">Flower</tissue>
    </source>
</reference>
<accession>A0AAQ3KGC3</accession>
<dbReference type="Gene3D" id="3.90.1140.10">
    <property type="entry name" value="Cyclic phosphodiesterase"/>
    <property type="match status" value="1"/>
</dbReference>
<dbReference type="PANTHER" id="PTHR13360">
    <property type="entry name" value="ACTIVATING SIGNAL COINTEGRATOR 1 COMPLEX SUBUNIT 1"/>
    <property type="match status" value="1"/>
</dbReference>
<dbReference type="Proteomes" id="UP001327560">
    <property type="component" value="Chromosome 5"/>
</dbReference>
<dbReference type="InterPro" id="IPR019510">
    <property type="entry name" value="AKAP7-like_phosphoesterase"/>
</dbReference>
<proteinExistence type="predicted"/>
<dbReference type="GO" id="GO:0006355">
    <property type="term" value="P:regulation of DNA-templated transcription"/>
    <property type="evidence" value="ECO:0007669"/>
    <property type="project" value="TreeGrafter"/>
</dbReference>
<protein>
    <recommendedName>
        <fullName evidence="2">K Homology domain-containing protein</fullName>
    </recommendedName>
</protein>
<dbReference type="InterPro" id="IPR004088">
    <property type="entry name" value="KH_dom_type_1"/>
</dbReference>
<evidence type="ECO:0000313" key="3">
    <source>
        <dbReference type="EMBL" id="WOL08350.1"/>
    </source>
</evidence>
<sequence length="532" mass="59482">MIACRSLSRLVKVVRDPLNSLCNPFCRLQVWPHGQSLDLCTWKMSSTKPAEMERHKKRKSVIHVWRPISMQSVSHEVNEERSDLRCQPLELQNNISSDVSGEHILIQEESTMDSSITLTKTSSAMGHDNHLEFVEGTTSANHGSSTVLESVGGPKQLAEVDDVQVMCQTKSDGLDRQDEQYSVSIKVDASLIRFIKGKGGSMQKQIEGDLGVKIVFPSSKEDKNIAIQGTVESVAKASEKIASIIEEAVKSPKLDYSHFISLPLAVHPELVEKLNRFQNMILGDTAGVLDDDLENESNEEITDDEDKSESQKVAVKLEVQDEKEQVRVKIDARGYDSATRASTLSDMGIERSIFIKPKTFHLTVLMLKLWNEERVAAAAEVLQGISSKVQDALENRPVSIILKGLMCMRGSPAKARVVYAPVKEIGGEGRLLRACQVIIDAYVEAGLVLEKDAQQSLKLHATLMNARHRKRKGRAKKRDSFDARHIFRVYGSADWGEYHIPEAHLSQRYKFDENGYYHCCSSIPLPENMITD</sequence>
<dbReference type="Gene3D" id="3.30.1370.10">
    <property type="entry name" value="K Homology domain, type 1"/>
    <property type="match status" value="1"/>
</dbReference>
<dbReference type="SUPFAM" id="SSF54791">
    <property type="entry name" value="Eukaryotic type KH-domain (KH-domain type I)"/>
    <property type="match status" value="1"/>
</dbReference>
<keyword evidence="4" id="KW-1185">Reference proteome</keyword>
<organism evidence="3 4">
    <name type="scientific">Canna indica</name>
    <name type="common">Indian-shot</name>
    <dbReference type="NCBI Taxonomy" id="4628"/>
    <lineage>
        <taxon>Eukaryota</taxon>
        <taxon>Viridiplantae</taxon>
        <taxon>Streptophyta</taxon>
        <taxon>Embryophyta</taxon>
        <taxon>Tracheophyta</taxon>
        <taxon>Spermatophyta</taxon>
        <taxon>Magnoliopsida</taxon>
        <taxon>Liliopsida</taxon>
        <taxon>Zingiberales</taxon>
        <taxon>Cannaceae</taxon>
        <taxon>Canna</taxon>
    </lineage>
</organism>
<dbReference type="InterPro" id="IPR009097">
    <property type="entry name" value="Cyclic_Pdiesterase"/>
</dbReference>
<dbReference type="PROSITE" id="PS50084">
    <property type="entry name" value="KH_TYPE_1"/>
    <property type="match status" value="1"/>
</dbReference>
<dbReference type="SUPFAM" id="SSF55144">
    <property type="entry name" value="LigT-like"/>
    <property type="match status" value="1"/>
</dbReference>
<dbReference type="Pfam" id="PF00013">
    <property type="entry name" value="KH_1"/>
    <property type="match status" value="1"/>
</dbReference>
<evidence type="ECO:0000256" key="1">
    <source>
        <dbReference type="PROSITE-ProRule" id="PRU00117"/>
    </source>
</evidence>
<dbReference type="GO" id="GO:0003723">
    <property type="term" value="F:RNA binding"/>
    <property type="evidence" value="ECO:0007669"/>
    <property type="project" value="UniProtKB-UniRule"/>
</dbReference>
<keyword evidence="1" id="KW-0694">RNA-binding</keyword>
<feature type="domain" description="K Homology" evidence="2">
    <location>
        <begin position="179"/>
        <end position="246"/>
    </location>
</feature>
<dbReference type="AlphaFoldDB" id="A0AAQ3KGC3"/>
<evidence type="ECO:0000313" key="4">
    <source>
        <dbReference type="Proteomes" id="UP001327560"/>
    </source>
</evidence>
<dbReference type="Pfam" id="PF10469">
    <property type="entry name" value="AKAP7_NLS"/>
    <property type="match status" value="1"/>
</dbReference>